<sequence>MTISPEQFNKLATKEDLKDFATKDHLDNKIGEVLNAVDGIAKRFDTIETEFKADKIAHDRIQEDVDNIKERLELKTTP</sequence>
<organism evidence="1 2">
    <name type="scientific">Candidatus Portnoybacteria bacterium CG_4_10_14_0_2_um_filter_43_36</name>
    <dbReference type="NCBI Taxonomy" id="1974798"/>
    <lineage>
        <taxon>Bacteria</taxon>
        <taxon>Candidatus Portnoyibacteriota</taxon>
    </lineage>
</organism>
<dbReference type="Proteomes" id="UP000231688">
    <property type="component" value="Unassembled WGS sequence"/>
</dbReference>
<evidence type="ECO:0000313" key="2">
    <source>
        <dbReference type="Proteomes" id="UP000231688"/>
    </source>
</evidence>
<name>A0A2M7UE55_9BACT</name>
<evidence type="ECO:0000313" key="1">
    <source>
        <dbReference type="EMBL" id="PIZ69512.1"/>
    </source>
</evidence>
<comment type="caution">
    <text evidence="1">The sequence shown here is derived from an EMBL/GenBank/DDBJ whole genome shotgun (WGS) entry which is preliminary data.</text>
</comment>
<gene>
    <name evidence="1" type="ORF">COY10_01375</name>
</gene>
<proteinExistence type="predicted"/>
<dbReference type="AlphaFoldDB" id="A0A2M7UE55"/>
<dbReference type="EMBL" id="PFOH01000034">
    <property type="protein sequence ID" value="PIZ69512.1"/>
    <property type="molecule type" value="Genomic_DNA"/>
</dbReference>
<accession>A0A2M7UE55</accession>
<protein>
    <submittedName>
        <fullName evidence="1">Uncharacterized protein</fullName>
    </submittedName>
</protein>
<reference evidence="2" key="1">
    <citation type="submission" date="2017-09" db="EMBL/GenBank/DDBJ databases">
        <title>Depth-based differentiation of microbial function through sediment-hosted aquifers and enrichment of novel symbionts in the deep terrestrial subsurface.</title>
        <authorList>
            <person name="Probst A.J."/>
            <person name="Ladd B."/>
            <person name="Jarett J.K."/>
            <person name="Geller-Mcgrath D.E."/>
            <person name="Sieber C.M.K."/>
            <person name="Emerson J.B."/>
            <person name="Anantharaman K."/>
            <person name="Thomas B.C."/>
            <person name="Malmstrom R."/>
            <person name="Stieglmeier M."/>
            <person name="Klingl A."/>
            <person name="Woyke T."/>
            <person name="Ryan C.M."/>
            <person name="Banfield J.F."/>
        </authorList>
    </citation>
    <scope>NUCLEOTIDE SEQUENCE [LARGE SCALE GENOMIC DNA]</scope>
</reference>